<evidence type="ECO:0000256" key="7">
    <source>
        <dbReference type="ARBA" id="ARBA00022777"/>
    </source>
</evidence>
<keyword evidence="10 11" id="KW-0472">Membrane</keyword>
<evidence type="ECO:0000256" key="10">
    <source>
        <dbReference type="ARBA" id="ARBA00023136"/>
    </source>
</evidence>
<dbReference type="PROSITE" id="PS50109">
    <property type="entry name" value="HIS_KIN"/>
    <property type="match status" value="1"/>
</dbReference>
<dbReference type="SUPFAM" id="SSF158472">
    <property type="entry name" value="HAMP domain-like"/>
    <property type="match status" value="1"/>
</dbReference>
<dbReference type="AlphaFoldDB" id="A0A428ZC35"/>
<evidence type="ECO:0000256" key="3">
    <source>
        <dbReference type="ARBA" id="ARBA00012438"/>
    </source>
</evidence>
<evidence type="ECO:0000256" key="5">
    <source>
        <dbReference type="ARBA" id="ARBA00022679"/>
    </source>
</evidence>
<feature type="transmembrane region" description="Helical" evidence="11">
    <location>
        <begin position="12"/>
        <end position="32"/>
    </location>
</feature>
<feature type="domain" description="HAMP" evidence="13">
    <location>
        <begin position="172"/>
        <end position="225"/>
    </location>
</feature>
<dbReference type="InterPro" id="IPR003594">
    <property type="entry name" value="HATPase_dom"/>
</dbReference>
<keyword evidence="8 11" id="KW-1133">Transmembrane helix</keyword>
<dbReference type="GO" id="GO:0000155">
    <property type="term" value="F:phosphorelay sensor kinase activity"/>
    <property type="evidence" value="ECO:0007669"/>
    <property type="project" value="InterPro"/>
</dbReference>
<proteinExistence type="predicted"/>
<evidence type="ECO:0000256" key="9">
    <source>
        <dbReference type="ARBA" id="ARBA00023012"/>
    </source>
</evidence>
<comment type="caution">
    <text evidence="14">The sequence shown here is derived from an EMBL/GenBank/DDBJ whole genome shotgun (WGS) entry which is preliminary data.</text>
</comment>
<dbReference type="InterPro" id="IPR050428">
    <property type="entry name" value="TCS_sensor_his_kinase"/>
</dbReference>
<sequence length="440" mass="47150">MAASVRIRLTVLAVLLVGAGLVAGSAILLALVENDLAVGAEITAKQRARDTAALVAAGDLPTTMDGHIVQVVAENGKVIAASHDLRGLPPLLTQRPADNLVLETLRSVSFGEGGDYLVVGVRSTYNAQPVAVYAATSLEVVSDGVEATTSGLTVAVPVLLAIIGAASWFLVKRALRPVEEIRRQVAEITASELDRRVPVPQTKDELSRLAMTMNEMLARLQDAHERQRRFVGDAAHELRSPLAAIRTQVEVGLAHPTDTDWITLARDLHREGTRMDRLADELLALSSADGDRAAETVDLDELVLLEVEAVRARARVPVDLSTLSAARLNGRPDQLRGVIRNLLDNAERHAHSMVTVGLFADNSMAELIVSDDGDGIPAEDRERVFDRFSRLQPARDRDSGGAGLGLAIVRDVVTAHDGNVWIADTPTGATFHVRLPLSST</sequence>
<keyword evidence="4" id="KW-0597">Phosphoprotein</keyword>
<feature type="domain" description="Histidine kinase" evidence="12">
    <location>
        <begin position="233"/>
        <end position="439"/>
    </location>
</feature>
<evidence type="ECO:0000259" key="12">
    <source>
        <dbReference type="PROSITE" id="PS50109"/>
    </source>
</evidence>
<dbReference type="Pfam" id="PF02518">
    <property type="entry name" value="HATPase_c"/>
    <property type="match status" value="1"/>
</dbReference>
<dbReference type="InterPro" id="IPR036890">
    <property type="entry name" value="HATPase_C_sf"/>
</dbReference>
<dbReference type="InterPro" id="IPR036097">
    <property type="entry name" value="HisK_dim/P_sf"/>
</dbReference>
<dbReference type="RefSeq" id="WP_037257153.1">
    <property type="nucleotide sequence ID" value="NZ_QHKI01000012.1"/>
</dbReference>
<accession>A0A428ZC35</accession>
<evidence type="ECO:0000256" key="8">
    <source>
        <dbReference type="ARBA" id="ARBA00022989"/>
    </source>
</evidence>
<evidence type="ECO:0000313" key="15">
    <source>
        <dbReference type="Proteomes" id="UP000287547"/>
    </source>
</evidence>
<keyword evidence="5" id="KW-0808">Transferase</keyword>
<dbReference type="PANTHER" id="PTHR45436:SF5">
    <property type="entry name" value="SENSOR HISTIDINE KINASE TRCS"/>
    <property type="match status" value="1"/>
</dbReference>
<dbReference type="SUPFAM" id="SSF55874">
    <property type="entry name" value="ATPase domain of HSP90 chaperone/DNA topoisomerase II/histidine kinase"/>
    <property type="match status" value="1"/>
</dbReference>
<dbReference type="InterPro" id="IPR004358">
    <property type="entry name" value="Sig_transdc_His_kin-like_C"/>
</dbReference>
<evidence type="ECO:0000259" key="13">
    <source>
        <dbReference type="PROSITE" id="PS50885"/>
    </source>
</evidence>
<organism evidence="14 15">
    <name type="scientific">Kibdelosporangium aridum</name>
    <dbReference type="NCBI Taxonomy" id="2030"/>
    <lineage>
        <taxon>Bacteria</taxon>
        <taxon>Bacillati</taxon>
        <taxon>Actinomycetota</taxon>
        <taxon>Actinomycetes</taxon>
        <taxon>Pseudonocardiales</taxon>
        <taxon>Pseudonocardiaceae</taxon>
        <taxon>Kibdelosporangium</taxon>
    </lineage>
</organism>
<dbReference type="InterPro" id="IPR003660">
    <property type="entry name" value="HAMP_dom"/>
</dbReference>
<dbReference type="Gene3D" id="3.30.565.10">
    <property type="entry name" value="Histidine kinase-like ATPase, C-terminal domain"/>
    <property type="match status" value="1"/>
</dbReference>
<dbReference type="SUPFAM" id="SSF47384">
    <property type="entry name" value="Homodimeric domain of signal transducing histidine kinase"/>
    <property type="match status" value="1"/>
</dbReference>
<dbReference type="CDD" id="cd06225">
    <property type="entry name" value="HAMP"/>
    <property type="match status" value="1"/>
</dbReference>
<dbReference type="OrthoDB" id="9786919at2"/>
<dbReference type="SMART" id="SM00387">
    <property type="entry name" value="HATPase_c"/>
    <property type="match status" value="1"/>
</dbReference>
<evidence type="ECO:0000313" key="14">
    <source>
        <dbReference type="EMBL" id="RSM85518.1"/>
    </source>
</evidence>
<dbReference type="Pfam" id="PF00512">
    <property type="entry name" value="HisKA"/>
    <property type="match status" value="1"/>
</dbReference>
<dbReference type="PANTHER" id="PTHR45436">
    <property type="entry name" value="SENSOR HISTIDINE KINASE YKOH"/>
    <property type="match status" value="1"/>
</dbReference>
<dbReference type="InterPro" id="IPR005467">
    <property type="entry name" value="His_kinase_dom"/>
</dbReference>
<dbReference type="PRINTS" id="PR00344">
    <property type="entry name" value="BCTRLSENSOR"/>
</dbReference>
<evidence type="ECO:0000256" key="6">
    <source>
        <dbReference type="ARBA" id="ARBA00022692"/>
    </source>
</evidence>
<dbReference type="EMBL" id="QHKI01000012">
    <property type="protein sequence ID" value="RSM85518.1"/>
    <property type="molecule type" value="Genomic_DNA"/>
</dbReference>
<evidence type="ECO:0000256" key="11">
    <source>
        <dbReference type="SAM" id="Phobius"/>
    </source>
</evidence>
<protein>
    <recommendedName>
        <fullName evidence="3">histidine kinase</fullName>
        <ecNumber evidence="3">2.7.13.3</ecNumber>
    </recommendedName>
</protein>
<comment type="catalytic activity">
    <reaction evidence="1">
        <text>ATP + protein L-histidine = ADP + protein N-phospho-L-histidine.</text>
        <dbReference type="EC" id="2.7.13.3"/>
    </reaction>
</comment>
<evidence type="ECO:0000256" key="2">
    <source>
        <dbReference type="ARBA" id="ARBA00004236"/>
    </source>
</evidence>
<evidence type="ECO:0000256" key="4">
    <source>
        <dbReference type="ARBA" id="ARBA00022553"/>
    </source>
</evidence>
<name>A0A428ZC35_KIBAR</name>
<keyword evidence="9" id="KW-0902">Two-component regulatory system</keyword>
<dbReference type="EC" id="2.7.13.3" evidence="3"/>
<dbReference type="GO" id="GO:0005886">
    <property type="term" value="C:plasma membrane"/>
    <property type="evidence" value="ECO:0007669"/>
    <property type="project" value="UniProtKB-SubCell"/>
</dbReference>
<dbReference type="SMART" id="SM00304">
    <property type="entry name" value="HAMP"/>
    <property type="match status" value="1"/>
</dbReference>
<keyword evidence="6 11" id="KW-0812">Transmembrane</keyword>
<evidence type="ECO:0000256" key="1">
    <source>
        <dbReference type="ARBA" id="ARBA00000085"/>
    </source>
</evidence>
<dbReference type="Pfam" id="PF00672">
    <property type="entry name" value="HAMP"/>
    <property type="match status" value="1"/>
</dbReference>
<dbReference type="SMART" id="SM00388">
    <property type="entry name" value="HisKA"/>
    <property type="match status" value="1"/>
</dbReference>
<dbReference type="Gene3D" id="6.10.340.10">
    <property type="match status" value="1"/>
</dbReference>
<dbReference type="CDD" id="cd00082">
    <property type="entry name" value="HisKA"/>
    <property type="match status" value="1"/>
</dbReference>
<dbReference type="Gene3D" id="1.10.287.130">
    <property type="match status" value="1"/>
</dbReference>
<reference evidence="14 15" key="1">
    <citation type="submission" date="2018-05" db="EMBL/GenBank/DDBJ databases">
        <title>Evolution of GPA BGCs.</title>
        <authorList>
            <person name="Waglechner N."/>
            <person name="Wright G.D."/>
        </authorList>
    </citation>
    <scope>NUCLEOTIDE SEQUENCE [LARGE SCALE GENOMIC DNA]</scope>
    <source>
        <strain evidence="14 15">A82846</strain>
    </source>
</reference>
<dbReference type="InterPro" id="IPR003661">
    <property type="entry name" value="HisK_dim/P_dom"/>
</dbReference>
<dbReference type="Proteomes" id="UP000287547">
    <property type="component" value="Unassembled WGS sequence"/>
</dbReference>
<comment type="subcellular location">
    <subcellularLocation>
        <location evidence="2">Cell membrane</location>
    </subcellularLocation>
</comment>
<gene>
    <name evidence="14" type="ORF">DMH04_17360</name>
</gene>
<dbReference type="PROSITE" id="PS50885">
    <property type="entry name" value="HAMP"/>
    <property type="match status" value="1"/>
</dbReference>
<keyword evidence="7 14" id="KW-0418">Kinase</keyword>